<keyword evidence="4 5" id="KW-0472">Membrane</keyword>
<feature type="domain" description="O-antigen ligase-related" evidence="6">
    <location>
        <begin position="199"/>
        <end position="332"/>
    </location>
</feature>
<feature type="transmembrane region" description="Helical" evidence="5">
    <location>
        <begin position="93"/>
        <end position="114"/>
    </location>
</feature>
<feature type="transmembrane region" description="Helical" evidence="5">
    <location>
        <begin position="382"/>
        <end position="401"/>
    </location>
</feature>
<evidence type="ECO:0000313" key="7">
    <source>
        <dbReference type="EMBL" id="BCJ90664.1"/>
    </source>
</evidence>
<feature type="transmembrane region" description="Helical" evidence="5">
    <location>
        <begin position="213"/>
        <end position="230"/>
    </location>
</feature>
<dbReference type="Pfam" id="PF04932">
    <property type="entry name" value="Wzy_C"/>
    <property type="match status" value="1"/>
</dbReference>
<feature type="transmembrane region" description="Helical" evidence="5">
    <location>
        <begin position="166"/>
        <end position="183"/>
    </location>
</feature>
<evidence type="ECO:0000256" key="5">
    <source>
        <dbReference type="SAM" id="Phobius"/>
    </source>
</evidence>
<gene>
    <name evidence="7" type="ORF">IZ6_13990</name>
</gene>
<organism evidence="7 8">
    <name type="scientific">Terrihabitans soli</name>
    <dbReference type="NCBI Taxonomy" id="708113"/>
    <lineage>
        <taxon>Bacteria</taxon>
        <taxon>Pseudomonadati</taxon>
        <taxon>Pseudomonadota</taxon>
        <taxon>Alphaproteobacteria</taxon>
        <taxon>Hyphomicrobiales</taxon>
        <taxon>Terrihabitans</taxon>
    </lineage>
</organism>
<evidence type="ECO:0000256" key="2">
    <source>
        <dbReference type="ARBA" id="ARBA00022692"/>
    </source>
</evidence>
<reference evidence="7 8" key="1">
    <citation type="submission" date="2020-08" db="EMBL/GenBank/DDBJ databases">
        <title>Genome sequence of Rhizobiales bacterium strain IZ6.</title>
        <authorList>
            <person name="Nakai R."/>
            <person name="Naganuma T."/>
        </authorList>
    </citation>
    <scope>NUCLEOTIDE SEQUENCE [LARGE SCALE GENOMIC DNA]</scope>
    <source>
        <strain evidence="7 8">IZ6</strain>
    </source>
</reference>
<dbReference type="Proteomes" id="UP000515317">
    <property type="component" value="Chromosome"/>
</dbReference>
<keyword evidence="3 5" id="KW-1133">Transmembrane helix</keyword>
<dbReference type="AlphaFoldDB" id="A0A6S6QK19"/>
<feature type="transmembrane region" description="Helical" evidence="5">
    <location>
        <begin position="44"/>
        <end position="61"/>
    </location>
</feature>
<evidence type="ECO:0000256" key="1">
    <source>
        <dbReference type="ARBA" id="ARBA00004141"/>
    </source>
</evidence>
<dbReference type="PANTHER" id="PTHR37422:SF21">
    <property type="entry name" value="EXOQ-LIKE PROTEIN"/>
    <property type="match status" value="1"/>
</dbReference>
<feature type="transmembrane region" description="Helical" evidence="5">
    <location>
        <begin position="126"/>
        <end position="146"/>
    </location>
</feature>
<keyword evidence="8" id="KW-1185">Reference proteome</keyword>
<keyword evidence="2 5" id="KW-0812">Transmembrane</keyword>
<evidence type="ECO:0000259" key="6">
    <source>
        <dbReference type="Pfam" id="PF04932"/>
    </source>
</evidence>
<evidence type="ECO:0000313" key="8">
    <source>
        <dbReference type="Proteomes" id="UP000515317"/>
    </source>
</evidence>
<dbReference type="KEGG" id="tso:IZ6_13990"/>
<dbReference type="EMBL" id="AP023361">
    <property type="protein sequence ID" value="BCJ90664.1"/>
    <property type="molecule type" value="Genomic_DNA"/>
</dbReference>
<evidence type="ECO:0000256" key="3">
    <source>
        <dbReference type="ARBA" id="ARBA00022989"/>
    </source>
</evidence>
<sequence length="417" mass="45893">MSAPAAEAAYPLRRISVAETLARFVLGLFAFSGSFVLFEPSPYEVMFIPALLFAMLAGILVRPTILPLTVLMILFQIGGVIALFQVFDEPKTKMYVVVSLFMGANAIFYALVLSRYPLERFAAIKTGYILTAVLAALLGIAGYFGVMGETLTLYGRAKGLFKDPNVFAPFLILPLILMLQDMLTGKSRNMILLAPPFGIILIALLLAFSRAAWAHFMLSAGLAVIFLLVLSPSARLRMRVIVVSILGAAALGAGLVAILAIPAISKTFMARLSLQSYDTGPGGRFTNQLQSLPMILDNPMGLGPFKFGEIFHVDTHNTYLNAFFSYGWLGWGSYAMLVLLTWLFGVRALMRPSPFQRPLGALLATYIGLSLMSFVIDTDHWRHYFLILGCTWGFIAAVFAYEAENRRHLRPYLRTTA</sequence>
<dbReference type="InterPro" id="IPR051533">
    <property type="entry name" value="WaaL-like"/>
</dbReference>
<comment type="subcellular location">
    <subcellularLocation>
        <location evidence="1">Membrane</location>
        <topology evidence="1">Multi-pass membrane protein</topology>
    </subcellularLocation>
</comment>
<name>A0A6S6QK19_9HYPH</name>
<protein>
    <recommendedName>
        <fullName evidence="6">O-antigen ligase-related domain-containing protein</fullName>
    </recommendedName>
</protein>
<accession>A0A6S6QK19</accession>
<feature type="transmembrane region" description="Helical" evidence="5">
    <location>
        <begin position="190"/>
        <end position="207"/>
    </location>
</feature>
<dbReference type="PANTHER" id="PTHR37422">
    <property type="entry name" value="TEICHURONIC ACID BIOSYNTHESIS PROTEIN TUAE"/>
    <property type="match status" value="1"/>
</dbReference>
<dbReference type="GO" id="GO:0016020">
    <property type="term" value="C:membrane"/>
    <property type="evidence" value="ECO:0007669"/>
    <property type="project" value="UniProtKB-SubCell"/>
</dbReference>
<feature type="transmembrane region" description="Helical" evidence="5">
    <location>
        <begin position="242"/>
        <end position="264"/>
    </location>
</feature>
<proteinExistence type="predicted"/>
<evidence type="ECO:0000256" key="4">
    <source>
        <dbReference type="ARBA" id="ARBA00023136"/>
    </source>
</evidence>
<feature type="transmembrane region" description="Helical" evidence="5">
    <location>
        <begin position="21"/>
        <end position="38"/>
    </location>
</feature>
<feature type="transmembrane region" description="Helical" evidence="5">
    <location>
        <begin position="328"/>
        <end position="346"/>
    </location>
</feature>
<dbReference type="InterPro" id="IPR007016">
    <property type="entry name" value="O-antigen_ligase-rel_domated"/>
</dbReference>
<feature type="transmembrane region" description="Helical" evidence="5">
    <location>
        <begin position="68"/>
        <end position="87"/>
    </location>
</feature>
<feature type="transmembrane region" description="Helical" evidence="5">
    <location>
        <begin position="358"/>
        <end position="376"/>
    </location>
</feature>
<dbReference type="RefSeq" id="WP_222877283.1">
    <property type="nucleotide sequence ID" value="NZ_AP023361.1"/>
</dbReference>